<dbReference type="InterPro" id="IPR036457">
    <property type="entry name" value="PPM-type-like_dom_sf"/>
</dbReference>
<reference evidence="3" key="1">
    <citation type="journal article" date="2023" name="DNA Res.">
        <title>Chromosome-level genome assembly of Phrynocephalus forsythii using third-generation DNA sequencing and Hi-C analysis.</title>
        <authorList>
            <person name="Qi Y."/>
            <person name="Zhao W."/>
            <person name="Zhao Y."/>
            <person name="Niu C."/>
            <person name="Cao S."/>
            <person name="Zhang Y."/>
        </authorList>
    </citation>
    <scope>NUCLEOTIDE SEQUENCE</scope>
    <source>
        <tissue evidence="3">Muscle</tissue>
    </source>
</reference>
<evidence type="ECO:0000259" key="2">
    <source>
        <dbReference type="PROSITE" id="PS51746"/>
    </source>
</evidence>
<dbReference type="PANTHER" id="PTHR13832:SF287">
    <property type="entry name" value="PROTEIN PHOSPHATASE 1H"/>
    <property type="match status" value="1"/>
</dbReference>
<dbReference type="InterPro" id="IPR015655">
    <property type="entry name" value="PP2C"/>
</dbReference>
<name>A0A9Q0XXJ1_9SAUR</name>
<evidence type="ECO:0000313" key="4">
    <source>
        <dbReference type="Proteomes" id="UP001142489"/>
    </source>
</evidence>
<proteinExistence type="predicted"/>
<sequence length="620" mass="67814">GKEQRGVLHGGGSPFLAPRLGGCSWRRRRRLAARPLHAAPPLRKRLRGSSAAPEATGGDRGGGGGPASPPGGCASAGRRASRWWRRRRRLLLVSCPRGGSRGRGGTNMLTRVKCAVANFMGGIMAGNASAEPGNGGVDLPLRFPYGRPEFLGLSAEEVGCSADHIARPILILNKENRRLPWTTGYAEVINAGKSTHNEDQASCEVLTVKRKPGGSNSTPNKNSSVKRRSSLPNGEGLQLKENSESDGITLHYWSLFDGHAGSGAAVVASKLLQHRIVEQLQEIADILKNSAVPPPTCLGEEPEGMNANSRTLTRAASLRGNTGAPGSPGTPPTRFFTEKKISHECLIIGAIETAFREMDLQIERERTVYHISGGCTALIVVCLLGKLYVANAGDSRAIIIRNGEVIPMSSEFTPETERQRLQYLAYMQPHLLGNEFTHLEFPRRVQRKEIGKRMLYRDFNMTGWAYKTIEEDDLKFPLIYGEGKKARVMATIGVTRGLGDHDLKVHDSNIYIKPFLSSSPEVRVYDLLQYEHGPDDVLILATDGLWDVLLNEEVAEAITNFLSNYDPADPHRYTLAAQDLVMRARGVLKDRGWRISNDRLGSGDDISVYVIPLIHGNKLS</sequence>
<feature type="region of interest" description="Disordered" evidence="1">
    <location>
        <begin position="34"/>
        <end position="80"/>
    </location>
</feature>
<accession>A0A9Q0XXJ1</accession>
<dbReference type="PROSITE" id="PS51746">
    <property type="entry name" value="PPM_2"/>
    <property type="match status" value="1"/>
</dbReference>
<dbReference type="SMART" id="SM00332">
    <property type="entry name" value="PP2Cc"/>
    <property type="match status" value="1"/>
</dbReference>
<feature type="domain" description="PPM-type phosphatase" evidence="2">
    <location>
        <begin position="182"/>
        <end position="613"/>
    </location>
</feature>
<feature type="non-terminal residue" evidence="3">
    <location>
        <position position="620"/>
    </location>
</feature>
<feature type="compositionally biased region" description="Polar residues" evidence="1">
    <location>
        <begin position="214"/>
        <end position="223"/>
    </location>
</feature>
<dbReference type="PANTHER" id="PTHR13832">
    <property type="entry name" value="PROTEIN PHOSPHATASE 2C"/>
    <property type="match status" value="1"/>
</dbReference>
<protein>
    <recommendedName>
        <fullName evidence="2">PPM-type phosphatase domain-containing protein</fullName>
    </recommendedName>
</protein>
<dbReference type="InterPro" id="IPR001932">
    <property type="entry name" value="PPM-type_phosphatase-like_dom"/>
</dbReference>
<dbReference type="Gene3D" id="3.60.40.10">
    <property type="entry name" value="PPM-type phosphatase domain"/>
    <property type="match status" value="1"/>
</dbReference>
<dbReference type="OrthoDB" id="10264738at2759"/>
<dbReference type="GO" id="GO:0005739">
    <property type="term" value="C:mitochondrion"/>
    <property type="evidence" value="ECO:0007669"/>
    <property type="project" value="TreeGrafter"/>
</dbReference>
<feature type="region of interest" description="Disordered" evidence="1">
    <location>
        <begin position="209"/>
        <end position="241"/>
    </location>
</feature>
<dbReference type="Pfam" id="PF00481">
    <property type="entry name" value="PP2C"/>
    <property type="match status" value="2"/>
</dbReference>
<gene>
    <name evidence="3" type="ORF">JRQ81_015946</name>
</gene>
<keyword evidence="4" id="KW-1185">Reference proteome</keyword>
<evidence type="ECO:0000313" key="3">
    <source>
        <dbReference type="EMBL" id="KAJ7329772.1"/>
    </source>
</evidence>
<dbReference type="GO" id="GO:0004741">
    <property type="term" value="F:[pyruvate dehydrogenase (acetyl-transferring)]-phosphatase activity"/>
    <property type="evidence" value="ECO:0007669"/>
    <property type="project" value="TreeGrafter"/>
</dbReference>
<evidence type="ECO:0000256" key="1">
    <source>
        <dbReference type="SAM" id="MobiDB-lite"/>
    </source>
</evidence>
<dbReference type="SUPFAM" id="SSF81606">
    <property type="entry name" value="PP2C-like"/>
    <property type="match status" value="1"/>
</dbReference>
<dbReference type="EMBL" id="JAPFRF010000006">
    <property type="protein sequence ID" value="KAJ7329772.1"/>
    <property type="molecule type" value="Genomic_DNA"/>
</dbReference>
<organism evidence="3 4">
    <name type="scientific">Phrynocephalus forsythii</name>
    <dbReference type="NCBI Taxonomy" id="171643"/>
    <lineage>
        <taxon>Eukaryota</taxon>
        <taxon>Metazoa</taxon>
        <taxon>Chordata</taxon>
        <taxon>Craniata</taxon>
        <taxon>Vertebrata</taxon>
        <taxon>Euteleostomi</taxon>
        <taxon>Lepidosauria</taxon>
        <taxon>Squamata</taxon>
        <taxon>Bifurcata</taxon>
        <taxon>Unidentata</taxon>
        <taxon>Episquamata</taxon>
        <taxon>Toxicofera</taxon>
        <taxon>Iguania</taxon>
        <taxon>Acrodonta</taxon>
        <taxon>Agamidae</taxon>
        <taxon>Agaminae</taxon>
        <taxon>Phrynocephalus</taxon>
    </lineage>
</organism>
<dbReference type="AlphaFoldDB" id="A0A9Q0XXJ1"/>
<dbReference type="Proteomes" id="UP001142489">
    <property type="component" value="Unassembled WGS sequence"/>
</dbReference>
<dbReference type="CDD" id="cd00143">
    <property type="entry name" value="PP2Cc"/>
    <property type="match status" value="1"/>
</dbReference>
<comment type="caution">
    <text evidence="3">The sequence shown here is derived from an EMBL/GenBank/DDBJ whole genome shotgun (WGS) entry which is preliminary data.</text>
</comment>